<dbReference type="eggNOG" id="COG1009">
    <property type="taxonomic scope" value="Bacteria"/>
</dbReference>
<dbReference type="AlphaFoldDB" id="Q20Z49"/>
<feature type="transmembrane region" description="Helical" evidence="6">
    <location>
        <begin position="145"/>
        <end position="163"/>
    </location>
</feature>
<dbReference type="InterPro" id="IPR018393">
    <property type="entry name" value="NADHpl_OxRdtase_5_subgr"/>
</dbReference>
<feature type="transmembrane region" description="Helical" evidence="6">
    <location>
        <begin position="121"/>
        <end position="139"/>
    </location>
</feature>
<feature type="transmembrane region" description="Helical" evidence="6">
    <location>
        <begin position="278"/>
        <end position="302"/>
    </location>
</feature>
<feature type="transmembrane region" description="Helical" evidence="6">
    <location>
        <begin position="87"/>
        <end position="109"/>
    </location>
</feature>
<dbReference type="PANTHER" id="PTHR42829:SF2">
    <property type="entry name" value="NADH-UBIQUINONE OXIDOREDUCTASE CHAIN 5"/>
    <property type="match status" value="1"/>
</dbReference>
<gene>
    <name evidence="9" type="ordered locus">RPC_4061</name>
</gene>
<dbReference type="EC" id="1.6.99.5" evidence="9"/>
<feature type="transmembrane region" description="Helical" evidence="6">
    <location>
        <begin position="184"/>
        <end position="202"/>
    </location>
</feature>
<feature type="transmembrane region" description="Helical" evidence="6">
    <location>
        <begin position="636"/>
        <end position="655"/>
    </location>
</feature>
<dbReference type="GO" id="GO:0042773">
    <property type="term" value="P:ATP synthesis coupled electron transport"/>
    <property type="evidence" value="ECO:0007669"/>
    <property type="project" value="InterPro"/>
</dbReference>
<keyword evidence="9" id="KW-0560">Oxidoreductase</keyword>
<evidence type="ECO:0000256" key="6">
    <source>
        <dbReference type="SAM" id="Phobius"/>
    </source>
</evidence>
<dbReference type="PRINTS" id="PR01434">
    <property type="entry name" value="NADHDHGNASE5"/>
</dbReference>
<name>Q20Z49_RHOPB</name>
<dbReference type="GO" id="GO:0008137">
    <property type="term" value="F:NADH dehydrogenase (ubiquinone) activity"/>
    <property type="evidence" value="ECO:0007669"/>
    <property type="project" value="InterPro"/>
</dbReference>
<evidence type="ECO:0000313" key="9">
    <source>
        <dbReference type="EMBL" id="ABD89587.1"/>
    </source>
</evidence>
<feature type="domain" description="NADH:quinone oxidoreductase/Mrp antiporter transmembrane" evidence="7">
    <location>
        <begin position="138"/>
        <end position="416"/>
    </location>
</feature>
<dbReference type="GO" id="GO:0015990">
    <property type="term" value="P:electron transport coupled proton transport"/>
    <property type="evidence" value="ECO:0007669"/>
    <property type="project" value="TreeGrafter"/>
</dbReference>
<feature type="transmembrane region" description="Helical" evidence="6">
    <location>
        <begin position="32"/>
        <end position="56"/>
    </location>
</feature>
<proteinExistence type="predicted"/>
<evidence type="ECO:0000256" key="5">
    <source>
        <dbReference type="RuleBase" id="RU000320"/>
    </source>
</evidence>
<feature type="transmembrane region" description="Helical" evidence="6">
    <location>
        <begin position="491"/>
        <end position="512"/>
    </location>
</feature>
<dbReference type="Pfam" id="PF00662">
    <property type="entry name" value="Proton_antipo_N"/>
    <property type="match status" value="1"/>
</dbReference>
<dbReference type="KEGG" id="rpc:RPC_4061"/>
<accession>Q20Z49</accession>
<evidence type="ECO:0000256" key="4">
    <source>
        <dbReference type="ARBA" id="ARBA00023136"/>
    </source>
</evidence>
<evidence type="ECO:0000256" key="3">
    <source>
        <dbReference type="ARBA" id="ARBA00022989"/>
    </source>
</evidence>
<evidence type="ECO:0000259" key="8">
    <source>
        <dbReference type="Pfam" id="PF00662"/>
    </source>
</evidence>
<dbReference type="PRINTS" id="PR01435">
    <property type="entry name" value="NPOXDRDTASE5"/>
</dbReference>
<keyword evidence="2 5" id="KW-0812">Transmembrane</keyword>
<reference evidence="9" key="1">
    <citation type="submission" date="2006-03" db="EMBL/GenBank/DDBJ databases">
        <title>Complete sequence of Rhodopseudomonas palustris BisB18.</title>
        <authorList>
            <consortium name="US DOE Joint Genome Institute"/>
            <person name="Copeland A."/>
            <person name="Lucas S."/>
            <person name="Lapidus A."/>
            <person name="Barry K."/>
            <person name="Detter J.C."/>
            <person name="Glavina del Rio T."/>
            <person name="Hammon N."/>
            <person name="Israni S."/>
            <person name="Dalin E."/>
            <person name="Tice H."/>
            <person name="Pitluck S."/>
            <person name="Chain P."/>
            <person name="Malfatti S."/>
            <person name="Shin M."/>
            <person name="Vergez L."/>
            <person name="Schmutz J."/>
            <person name="Larimer F."/>
            <person name="Land M."/>
            <person name="Hauser L."/>
            <person name="Pelletier D.A."/>
            <person name="Kyrpides N."/>
            <person name="Anderson I."/>
            <person name="Oda Y."/>
            <person name="Harwood C.S."/>
            <person name="Richardson P."/>
        </authorList>
    </citation>
    <scope>NUCLEOTIDE SEQUENCE [LARGE SCALE GENOMIC DNA]</scope>
    <source>
        <strain evidence="9">BisB18</strain>
    </source>
</reference>
<evidence type="ECO:0000259" key="7">
    <source>
        <dbReference type="Pfam" id="PF00361"/>
    </source>
</evidence>
<feature type="transmembrane region" description="Helical" evidence="6">
    <location>
        <begin position="214"/>
        <end position="230"/>
    </location>
</feature>
<sequence>MSMASLLPFVPVSALLGFVLLALAPLRISRGVVIGLGVGAAIVPVLLLLPVVVSCFGGGCETGAVATILTIHVGALAAQIAMSLDPLSVVAGITVAVVGALVMIYAGAYMSEEPVDDLRRFFAYMNLFLAGMLAVVLAADVLLLFLGWETIGLCSFFLIAYTTQRPKAVAAGTKALVTTRVADTMLLAGLMLLFLATGTTRFDGMLAGVGAIDAWQLAAIAGLIAIGALGKSAQIPFHTWLPSAMAGPTPVSALLHSATMVAAGVILLVRLAPLFAAAPEISACVAVLGLATAMLAALAALLQTDVKKLLAFSTMSQIGFMVLALGIGAPAAALAHFAIHAVFKSLLFLSAGIMSHGAHGDTDINALRGSRRRQPLAFWTFAIGAAALAGLPLVTAGWYSKEAMLGAVLSSGLWGVPLWALAVAAVVLTGTYSFRVVFVAASRGPDKSIAPWEGLAVWAPLIALAVLALLSGFLVNALISFDGGTLNDPSLIAELLGAAAPLAGVALARHLVVYPQLLDQLRAKLRHRKVFRIDSLYYFILVRGFRKLSHVMAGPSGEQAAVAQVEEAPPFDVVKLVAGDPIGRALVAAATRLVQAVVRVFDPDRIDLLWMRFARSLGRAWEHVHRIQTGRVRDQSLGLALGFAGLLLFAWGTSWR</sequence>
<dbReference type="InterPro" id="IPR001516">
    <property type="entry name" value="Proton_antipo_N"/>
</dbReference>
<feature type="domain" description="NADH-Ubiquinone oxidoreductase (complex I) chain 5 N-terminal" evidence="8">
    <location>
        <begin position="71"/>
        <end position="122"/>
    </location>
</feature>
<dbReference type="PANTHER" id="PTHR42829">
    <property type="entry name" value="NADH-UBIQUINONE OXIDOREDUCTASE CHAIN 5"/>
    <property type="match status" value="1"/>
</dbReference>
<dbReference type="Pfam" id="PF00361">
    <property type="entry name" value="Proton_antipo_M"/>
    <property type="match status" value="1"/>
</dbReference>
<dbReference type="GO" id="GO:0012505">
    <property type="term" value="C:endomembrane system"/>
    <property type="evidence" value="ECO:0007669"/>
    <property type="project" value="UniProtKB-SubCell"/>
</dbReference>
<feature type="transmembrane region" description="Helical" evidence="6">
    <location>
        <begin position="251"/>
        <end position="272"/>
    </location>
</feature>
<dbReference type="HOGENOM" id="CLU_007100_6_2_5"/>
<organism evidence="9">
    <name type="scientific">Rhodopseudomonas palustris (strain BisB18)</name>
    <dbReference type="NCBI Taxonomy" id="316056"/>
    <lineage>
        <taxon>Bacteria</taxon>
        <taxon>Pseudomonadati</taxon>
        <taxon>Pseudomonadota</taxon>
        <taxon>Alphaproteobacteria</taxon>
        <taxon>Hyphomicrobiales</taxon>
        <taxon>Nitrobacteraceae</taxon>
        <taxon>Rhodopseudomonas</taxon>
    </lineage>
</organism>
<dbReference type="NCBIfam" id="TIGR01974">
    <property type="entry name" value="NDH_I_L"/>
    <property type="match status" value="1"/>
</dbReference>
<feature type="transmembrane region" description="Helical" evidence="6">
    <location>
        <begin position="376"/>
        <end position="399"/>
    </location>
</feature>
<feature type="transmembrane region" description="Helical" evidence="6">
    <location>
        <begin position="411"/>
        <end position="434"/>
    </location>
</feature>
<dbReference type="EMBL" id="CP000301">
    <property type="protein sequence ID" value="ABD89587.1"/>
    <property type="molecule type" value="Genomic_DNA"/>
</dbReference>
<keyword evidence="4 6" id="KW-0472">Membrane</keyword>
<evidence type="ECO:0000256" key="2">
    <source>
        <dbReference type="ARBA" id="ARBA00022692"/>
    </source>
</evidence>
<keyword evidence="3 6" id="KW-1133">Transmembrane helix</keyword>
<dbReference type="GO" id="GO:0003954">
    <property type="term" value="F:NADH dehydrogenase activity"/>
    <property type="evidence" value="ECO:0007669"/>
    <property type="project" value="TreeGrafter"/>
</dbReference>
<comment type="subcellular location">
    <subcellularLocation>
        <location evidence="1">Endomembrane system</location>
        <topology evidence="1">Multi-pass membrane protein</topology>
    </subcellularLocation>
    <subcellularLocation>
        <location evidence="5">Membrane</location>
        <topology evidence="5">Multi-pass membrane protein</topology>
    </subcellularLocation>
</comment>
<dbReference type="InterPro" id="IPR001750">
    <property type="entry name" value="ND/Mrp_TM"/>
</dbReference>
<dbReference type="InterPro" id="IPR003945">
    <property type="entry name" value="NU5C-like"/>
</dbReference>
<feature type="transmembrane region" description="Helical" evidence="6">
    <location>
        <begin position="455"/>
        <end position="479"/>
    </location>
</feature>
<feature type="transmembrane region" description="Helical" evidence="6">
    <location>
        <begin position="63"/>
        <end position="81"/>
    </location>
</feature>
<protein>
    <submittedName>
        <fullName evidence="9">Proton-translocating NADH-quinone oxidoreductase, chain L</fullName>
        <ecNumber evidence="9">1.6.99.5</ecNumber>
    </submittedName>
</protein>
<evidence type="ECO:0000256" key="1">
    <source>
        <dbReference type="ARBA" id="ARBA00004127"/>
    </source>
</evidence>
<dbReference type="STRING" id="316056.RPC_4061"/>
<dbReference type="GO" id="GO:0016020">
    <property type="term" value="C:membrane"/>
    <property type="evidence" value="ECO:0007669"/>
    <property type="project" value="UniProtKB-SubCell"/>
</dbReference>